<dbReference type="EMBL" id="DRDR01000048">
    <property type="protein sequence ID" value="HDL60035.1"/>
    <property type="molecule type" value="Genomic_DNA"/>
</dbReference>
<evidence type="ECO:0000313" key="2">
    <source>
        <dbReference type="EMBL" id="HDL60035.1"/>
    </source>
</evidence>
<evidence type="ECO:0000256" key="1">
    <source>
        <dbReference type="SAM" id="Coils"/>
    </source>
</evidence>
<protein>
    <submittedName>
        <fullName evidence="2">Uncharacterized protein</fullName>
    </submittedName>
</protein>
<accession>A0A7V0Q737</accession>
<dbReference type="AlphaFoldDB" id="A0A7V0Q737"/>
<name>A0A7V0Q737_UNCW3</name>
<feature type="coiled-coil region" evidence="1">
    <location>
        <begin position="1"/>
        <end position="28"/>
    </location>
</feature>
<gene>
    <name evidence="2" type="ORF">ENH14_01110</name>
</gene>
<keyword evidence="1" id="KW-0175">Coiled coil</keyword>
<reference evidence="2" key="1">
    <citation type="journal article" date="2020" name="mSystems">
        <title>Genome- and Community-Level Interaction Insights into Carbon Utilization and Element Cycling Functions of Hydrothermarchaeota in Hydrothermal Sediment.</title>
        <authorList>
            <person name="Zhou Z."/>
            <person name="Liu Y."/>
            <person name="Xu W."/>
            <person name="Pan J."/>
            <person name="Luo Z.H."/>
            <person name="Li M."/>
        </authorList>
    </citation>
    <scope>NUCLEOTIDE SEQUENCE [LARGE SCALE GENOMIC DNA]</scope>
    <source>
        <strain evidence="2">HyVt-28</strain>
    </source>
</reference>
<sequence length="140" mass="16212">MVENNKDKEAANEIAKELKKAIDKLKENPMQVYVLKDADKSIKQLVEKVYSTSPDALFLMFFYSNFRYHLWAHIAGDASLKMTDSETQGIVTKVRDGLDYLVESLMAYDKKEIYTALVKLVSDYLKELNKGREEGDERKY</sequence>
<dbReference type="Proteomes" id="UP000886381">
    <property type="component" value="Unassembled WGS sequence"/>
</dbReference>
<comment type="caution">
    <text evidence="2">The sequence shown here is derived from an EMBL/GenBank/DDBJ whole genome shotgun (WGS) entry which is preliminary data.</text>
</comment>
<proteinExistence type="predicted"/>
<organism evidence="2">
    <name type="scientific">candidate division WOR-3 bacterium</name>
    <dbReference type="NCBI Taxonomy" id="2052148"/>
    <lineage>
        <taxon>Bacteria</taxon>
        <taxon>Bacteria division WOR-3</taxon>
    </lineage>
</organism>